<proteinExistence type="predicted"/>
<dbReference type="Gene3D" id="1.25.40.10">
    <property type="entry name" value="Tetratricopeptide repeat domain"/>
    <property type="match status" value="1"/>
</dbReference>
<protein>
    <submittedName>
        <fullName evidence="3">RNA polymerase II-associated protein 3</fullName>
    </submittedName>
</protein>
<accession>A0AAD4NG83</accession>
<keyword evidence="4" id="KW-1185">Reference proteome</keyword>
<evidence type="ECO:0000256" key="1">
    <source>
        <dbReference type="SAM" id="MobiDB-lite"/>
    </source>
</evidence>
<dbReference type="AlphaFoldDB" id="A0AAD4NG83"/>
<dbReference type="InterPro" id="IPR053820">
    <property type="entry name" value="MSL3_chromo-like"/>
</dbReference>
<name>A0AAD4NG83_9BILA</name>
<dbReference type="Pfam" id="PF22732">
    <property type="entry name" value="MSL3_chromo-like"/>
    <property type="match status" value="1"/>
</dbReference>
<dbReference type="Proteomes" id="UP001201812">
    <property type="component" value="Unassembled WGS sequence"/>
</dbReference>
<dbReference type="GO" id="GO:0006457">
    <property type="term" value="P:protein folding"/>
    <property type="evidence" value="ECO:0007669"/>
    <property type="project" value="TreeGrafter"/>
</dbReference>
<dbReference type="PANTHER" id="PTHR46035">
    <property type="entry name" value="TETRATRICOPEPTIDE REPEAT PROTEIN 4"/>
    <property type="match status" value="1"/>
</dbReference>
<dbReference type="GO" id="GO:0051879">
    <property type="term" value="F:Hsp90 protein binding"/>
    <property type="evidence" value="ECO:0007669"/>
    <property type="project" value="TreeGrafter"/>
</dbReference>
<sequence length="284" mass="31398">MNARGIEKAISLKQQGDFELAQRSYKTAIDLYSKAMSIRGYSAPLVNRALAHAALKKYKEALVDSNAALAINNTQISACHCKIIALFGLERVDEALNEVERCVEIEVSEFKPESPVPDENVAPNKSRAVKDNGKSDETVAKKNDPKQRLEKVTVGQKRMALRSRASFENADDTGYAPKTEKIKKASGQWQVGDLVLCNDEPDSDVRYEAKIIDVSNDASGQLAYKLHYKGFNSKYDESIAHNDAKNRFMAATAANKKKVKEVIDKIKKEAKNGKSGSRRSVESA</sequence>
<gene>
    <name evidence="3" type="ORF">DdX_02481</name>
</gene>
<organism evidence="3 4">
    <name type="scientific">Ditylenchus destructor</name>
    <dbReference type="NCBI Taxonomy" id="166010"/>
    <lineage>
        <taxon>Eukaryota</taxon>
        <taxon>Metazoa</taxon>
        <taxon>Ecdysozoa</taxon>
        <taxon>Nematoda</taxon>
        <taxon>Chromadorea</taxon>
        <taxon>Rhabditida</taxon>
        <taxon>Tylenchina</taxon>
        <taxon>Tylenchomorpha</taxon>
        <taxon>Sphaerularioidea</taxon>
        <taxon>Anguinidae</taxon>
        <taxon>Anguininae</taxon>
        <taxon>Ditylenchus</taxon>
    </lineage>
</organism>
<dbReference type="GO" id="GO:0030544">
    <property type="term" value="F:Hsp70 protein binding"/>
    <property type="evidence" value="ECO:0007669"/>
    <property type="project" value="TreeGrafter"/>
</dbReference>
<dbReference type="GO" id="GO:0005829">
    <property type="term" value="C:cytosol"/>
    <property type="evidence" value="ECO:0007669"/>
    <property type="project" value="TreeGrafter"/>
</dbReference>
<dbReference type="EMBL" id="JAKKPZ010000002">
    <property type="protein sequence ID" value="KAI1725801.1"/>
    <property type="molecule type" value="Genomic_DNA"/>
</dbReference>
<feature type="region of interest" description="Disordered" evidence="1">
    <location>
        <begin position="113"/>
        <end position="145"/>
    </location>
</feature>
<feature type="domain" description="MSL3 chromodomain-like" evidence="2">
    <location>
        <begin position="190"/>
        <end position="259"/>
    </location>
</feature>
<dbReference type="InterPro" id="IPR011990">
    <property type="entry name" value="TPR-like_helical_dom_sf"/>
</dbReference>
<dbReference type="Gene3D" id="2.30.30.140">
    <property type="match status" value="1"/>
</dbReference>
<dbReference type="SUPFAM" id="SSF54160">
    <property type="entry name" value="Chromo domain-like"/>
    <property type="match status" value="1"/>
</dbReference>
<reference evidence="3" key="1">
    <citation type="submission" date="2022-01" db="EMBL/GenBank/DDBJ databases">
        <title>Genome Sequence Resource for Two Populations of Ditylenchus destructor, the Migratory Endoparasitic Phytonematode.</title>
        <authorList>
            <person name="Zhang H."/>
            <person name="Lin R."/>
            <person name="Xie B."/>
        </authorList>
    </citation>
    <scope>NUCLEOTIDE SEQUENCE</scope>
    <source>
        <strain evidence="3">BazhouSP</strain>
    </source>
</reference>
<feature type="compositionally biased region" description="Basic and acidic residues" evidence="1">
    <location>
        <begin position="128"/>
        <end position="145"/>
    </location>
</feature>
<dbReference type="SUPFAM" id="SSF48452">
    <property type="entry name" value="TPR-like"/>
    <property type="match status" value="1"/>
</dbReference>
<dbReference type="InterPro" id="IPR016197">
    <property type="entry name" value="Chromo-like_dom_sf"/>
</dbReference>
<dbReference type="PANTHER" id="PTHR46035:SF1">
    <property type="entry name" value="TETRATRICOPEPTIDE REPEAT PROTEIN 4"/>
    <property type="match status" value="1"/>
</dbReference>
<comment type="caution">
    <text evidence="3">The sequence shown here is derived from an EMBL/GenBank/DDBJ whole genome shotgun (WGS) entry which is preliminary data.</text>
</comment>
<evidence type="ECO:0000313" key="3">
    <source>
        <dbReference type="EMBL" id="KAI1725801.1"/>
    </source>
</evidence>
<evidence type="ECO:0000313" key="4">
    <source>
        <dbReference type="Proteomes" id="UP001201812"/>
    </source>
</evidence>
<evidence type="ECO:0000259" key="2">
    <source>
        <dbReference type="Pfam" id="PF22732"/>
    </source>
</evidence>
<dbReference type="GO" id="GO:0005634">
    <property type="term" value="C:nucleus"/>
    <property type="evidence" value="ECO:0007669"/>
    <property type="project" value="TreeGrafter"/>
</dbReference>